<dbReference type="PROSITE" id="PS51635">
    <property type="entry name" value="PNPLA"/>
    <property type="match status" value="1"/>
</dbReference>
<name>A0A7S2Z3F3_9CHLO</name>
<gene>
    <name evidence="8" type="ORF">CLAU1311_LOCUS5022</name>
</gene>
<comment type="domain">
    <text evidence="5">The nitrogen atoms of the two glycine residues in the GGXR motif define the oxyanion hole, and stabilize the oxyanion that forms during the nucleophilic attack by the catalytic serine during substrate cleavage.</text>
</comment>
<dbReference type="PANTHER" id="PTHR14226">
    <property type="entry name" value="NEUROPATHY TARGET ESTERASE/SWISS CHEESE D.MELANOGASTER"/>
    <property type="match status" value="1"/>
</dbReference>
<comment type="similarity">
    <text evidence="5">Belongs to the patatin family.</text>
</comment>
<evidence type="ECO:0000256" key="2">
    <source>
        <dbReference type="ARBA" id="ARBA00022963"/>
    </source>
</evidence>
<evidence type="ECO:0000256" key="3">
    <source>
        <dbReference type="ARBA" id="ARBA00023098"/>
    </source>
</evidence>
<feature type="compositionally biased region" description="Low complexity" evidence="6">
    <location>
        <begin position="39"/>
        <end position="48"/>
    </location>
</feature>
<dbReference type="InterPro" id="IPR016035">
    <property type="entry name" value="Acyl_Trfase/lysoPLipase"/>
</dbReference>
<dbReference type="InterPro" id="IPR002641">
    <property type="entry name" value="PNPLA_dom"/>
</dbReference>
<keyword evidence="2 4" id="KW-0442">Lipid degradation</keyword>
<keyword evidence="3 4" id="KW-0443">Lipid metabolism</keyword>
<feature type="short sequence motif" description="GXSXG" evidence="4">
    <location>
        <begin position="247"/>
        <end position="251"/>
    </location>
</feature>
<feature type="region of interest" description="Disordered" evidence="6">
    <location>
        <begin position="1"/>
        <end position="48"/>
    </location>
</feature>
<organism evidence="8">
    <name type="scientific">Chloropicon laureae</name>
    <dbReference type="NCBI Taxonomy" id="464258"/>
    <lineage>
        <taxon>Eukaryota</taxon>
        <taxon>Viridiplantae</taxon>
        <taxon>Chlorophyta</taxon>
        <taxon>Chloropicophyceae</taxon>
        <taxon>Chloropicales</taxon>
        <taxon>Chloropicaceae</taxon>
        <taxon>Chloropicon</taxon>
    </lineage>
</organism>
<feature type="short sequence motif" description="GXGXXG" evidence="4">
    <location>
        <begin position="218"/>
        <end position="223"/>
    </location>
</feature>
<dbReference type="PANTHER" id="PTHR14226:SF64">
    <property type="entry name" value="PNPLA DOMAIN-CONTAINING PROTEIN"/>
    <property type="match status" value="1"/>
</dbReference>
<evidence type="ECO:0000256" key="1">
    <source>
        <dbReference type="ARBA" id="ARBA00022801"/>
    </source>
</evidence>
<evidence type="ECO:0000256" key="5">
    <source>
        <dbReference type="RuleBase" id="RU361262"/>
    </source>
</evidence>
<feature type="active site" description="Proton acceptor" evidence="4">
    <location>
        <position position="376"/>
    </location>
</feature>
<feature type="active site" description="Nucleophile" evidence="4">
    <location>
        <position position="249"/>
    </location>
</feature>
<comment type="caution">
    <text evidence="4">Lacks conserved residue(s) required for the propagation of feature annotation.</text>
</comment>
<dbReference type="GO" id="GO:0016298">
    <property type="term" value="F:lipase activity"/>
    <property type="evidence" value="ECO:0007669"/>
    <property type="project" value="UniProtKB-ARBA"/>
</dbReference>
<dbReference type="GO" id="GO:0016042">
    <property type="term" value="P:lipid catabolic process"/>
    <property type="evidence" value="ECO:0007669"/>
    <property type="project" value="UniProtKB-UniRule"/>
</dbReference>
<dbReference type="AlphaFoldDB" id="A0A7S2Z3F3"/>
<accession>A0A7S2Z3F3</accession>
<sequence length="529" mass="57290">MVPSTMRLARSHSMVKRGAQALGVRPTTQPLTAASPALGGSFPSESRRSSSVVAPVTTAAVGRPQQQGGVRGYGAMGPRGVSVATSALGKGVDRLLKLQPVRRASSAGAGAGETLVAGKKTKFVRTADGQSEDAHALRRSNAKRRRTATTARVFQEEGLYLGTEPLVNANVGEDLLRQLSGEGGKSGKGAHPVLELLRHRFRTKRKDDGFKLGLVVEGGGMRGVTSAGMLVELHNLGMDGLFDSVYGSSAGAINLTYFLSKDPTGADIYTNHIANSDFISLSRLLGGGKSGKKPVLDVGYLLDHVMEDVLPLEWDKVVNAETPLKVAASSLDNGGSPVLLENFRDKHDLKECLRASANVPGIAGEPVHHRGHRLVDAMVYEPVPVWSAIDDGCTHILTLSTKPRHEGRNVAKRLQTSLIKRFFMSPKYLDRKLYREAEASDRGTRLTERMLCVEDLEESRKLFGGANVYTLFPESQPIGSLCKKKEKIQKARNYGHQAIQDLFLQIISNNNNNNAEEEDRAKVLERSPM</sequence>
<dbReference type="Pfam" id="PF01734">
    <property type="entry name" value="Patatin"/>
    <property type="match status" value="1"/>
</dbReference>
<dbReference type="GO" id="GO:0052689">
    <property type="term" value="F:carboxylic ester hydrolase activity"/>
    <property type="evidence" value="ECO:0007669"/>
    <property type="project" value="UniProtKB-ARBA"/>
</dbReference>
<protein>
    <recommendedName>
        <fullName evidence="5">Patatin</fullName>
        <ecNumber evidence="5">3.1.1.-</ecNumber>
    </recommendedName>
</protein>
<dbReference type="EC" id="3.1.1.-" evidence="5"/>
<evidence type="ECO:0000256" key="4">
    <source>
        <dbReference type="PROSITE-ProRule" id="PRU01161"/>
    </source>
</evidence>
<proteinExistence type="inferred from homology"/>
<evidence type="ECO:0000313" key="8">
    <source>
        <dbReference type="EMBL" id="CAE0020528.1"/>
    </source>
</evidence>
<dbReference type="Gene3D" id="3.40.1090.10">
    <property type="entry name" value="Cytosolic phospholipase A2 catalytic domain"/>
    <property type="match status" value="2"/>
</dbReference>
<dbReference type="InterPro" id="IPR050301">
    <property type="entry name" value="NTE"/>
</dbReference>
<reference evidence="8" key="1">
    <citation type="submission" date="2021-01" db="EMBL/GenBank/DDBJ databases">
        <authorList>
            <person name="Corre E."/>
            <person name="Pelletier E."/>
            <person name="Niang G."/>
            <person name="Scheremetjew M."/>
            <person name="Finn R."/>
            <person name="Kale V."/>
            <person name="Holt S."/>
            <person name="Cochrane G."/>
            <person name="Meng A."/>
            <person name="Brown T."/>
            <person name="Cohen L."/>
        </authorList>
    </citation>
    <scope>NUCLEOTIDE SEQUENCE</scope>
    <source>
        <strain evidence="8">RCC856</strain>
    </source>
</reference>
<comment type="function">
    <text evidence="5">Lipolytic acyl hydrolase (LAH).</text>
</comment>
<evidence type="ECO:0000256" key="6">
    <source>
        <dbReference type="SAM" id="MobiDB-lite"/>
    </source>
</evidence>
<dbReference type="EMBL" id="HBHU01007761">
    <property type="protein sequence ID" value="CAE0020528.1"/>
    <property type="molecule type" value="Transcribed_RNA"/>
</dbReference>
<keyword evidence="1 4" id="KW-0378">Hydrolase</keyword>
<dbReference type="SUPFAM" id="SSF52151">
    <property type="entry name" value="FabD/lysophospholipase-like"/>
    <property type="match status" value="1"/>
</dbReference>
<evidence type="ECO:0000259" key="7">
    <source>
        <dbReference type="PROSITE" id="PS51635"/>
    </source>
</evidence>
<feature type="domain" description="PNPLA" evidence="7">
    <location>
        <begin position="214"/>
        <end position="389"/>
    </location>
</feature>